<gene>
    <name evidence="1" type="ORF">RCOM_0641730</name>
</gene>
<dbReference type="EMBL" id="EQ973885">
    <property type="protein sequence ID" value="EEF40455.1"/>
    <property type="molecule type" value="Genomic_DNA"/>
</dbReference>
<sequence length="98" mass="11485">MDLSDEELEECLEGYDDPEDLNIRSRRSEYPIFMSQLLSPVPLNKDTIAQHLSFPLFNLAGLANLEYSSQRMYDLLIVLKPLVHLPLLRFLCRMFLLR</sequence>
<organism evidence="1 2">
    <name type="scientific">Ricinus communis</name>
    <name type="common">Castor bean</name>
    <dbReference type="NCBI Taxonomy" id="3988"/>
    <lineage>
        <taxon>Eukaryota</taxon>
        <taxon>Viridiplantae</taxon>
        <taxon>Streptophyta</taxon>
        <taxon>Embryophyta</taxon>
        <taxon>Tracheophyta</taxon>
        <taxon>Spermatophyta</taxon>
        <taxon>Magnoliopsida</taxon>
        <taxon>eudicotyledons</taxon>
        <taxon>Gunneridae</taxon>
        <taxon>Pentapetalae</taxon>
        <taxon>rosids</taxon>
        <taxon>fabids</taxon>
        <taxon>Malpighiales</taxon>
        <taxon>Euphorbiaceae</taxon>
        <taxon>Acalyphoideae</taxon>
        <taxon>Acalypheae</taxon>
        <taxon>Ricinus</taxon>
    </lineage>
</organism>
<proteinExistence type="predicted"/>
<reference evidence="2" key="1">
    <citation type="journal article" date="2010" name="Nat. Biotechnol.">
        <title>Draft genome sequence of the oilseed species Ricinus communis.</title>
        <authorList>
            <person name="Chan A.P."/>
            <person name="Crabtree J."/>
            <person name="Zhao Q."/>
            <person name="Lorenzi H."/>
            <person name="Orvis J."/>
            <person name="Puiu D."/>
            <person name="Melake-Berhan A."/>
            <person name="Jones K.M."/>
            <person name="Redman J."/>
            <person name="Chen G."/>
            <person name="Cahoon E.B."/>
            <person name="Gedil M."/>
            <person name="Stanke M."/>
            <person name="Haas B.J."/>
            <person name="Wortman J.R."/>
            <person name="Fraser-Liggett C.M."/>
            <person name="Ravel J."/>
            <person name="Rabinowicz P.D."/>
        </authorList>
    </citation>
    <scope>NUCLEOTIDE SEQUENCE [LARGE SCALE GENOMIC DNA]</scope>
    <source>
        <strain evidence="2">cv. Hale</strain>
    </source>
</reference>
<evidence type="ECO:0000313" key="2">
    <source>
        <dbReference type="Proteomes" id="UP000008311"/>
    </source>
</evidence>
<dbReference type="AlphaFoldDB" id="B9S7G2"/>
<name>B9S7G2_RICCO</name>
<protein>
    <submittedName>
        <fullName evidence="1">Uncharacterized protein</fullName>
    </submittedName>
</protein>
<evidence type="ECO:0000313" key="1">
    <source>
        <dbReference type="EMBL" id="EEF40455.1"/>
    </source>
</evidence>
<dbReference type="Proteomes" id="UP000008311">
    <property type="component" value="Unassembled WGS sequence"/>
</dbReference>
<accession>B9S7G2</accession>
<keyword evidence="2" id="KW-1185">Reference proteome</keyword>
<dbReference type="InParanoid" id="B9S7G2"/>